<proteinExistence type="predicted"/>
<evidence type="ECO:0000313" key="2">
    <source>
        <dbReference type="Proteomes" id="UP000035462"/>
    </source>
</evidence>
<comment type="caution">
    <text evidence="1">The sequence shown here is derived from an EMBL/GenBank/DDBJ whole genome shotgun (WGS) entry which is preliminary data.</text>
</comment>
<evidence type="ECO:0000313" key="1">
    <source>
        <dbReference type="EMBL" id="KLE06051.1"/>
    </source>
</evidence>
<gene>
    <name evidence="1" type="ORF">AF77_02900</name>
</gene>
<sequence length="30" mass="3369">MTEIFPPKHASSNLAGVAIYMLGKFKIYKI</sequence>
<protein>
    <submittedName>
        <fullName evidence="1">Uncharacterized protein</fullName>
    </submittedName>
</protein>
<reference evidence="1 2" key="1">
    <citation type="submission" date="2014-01" db="EMBL/GenBank/DDBJ databases">
        <title>Development of a Comparative Genomic Fingerprinting Assay for High Resolution Genotyping of Arcobacter butzleri.</title>
        <authorList>
            <person name="Webb A.L."/>
            <person name="Inglis G.D."/>
            <person name="Kruczkiewicz P."/>
            <person name="Selinger L.B."/>
            <person name="Taboada E.N."/>
        </authorList>
    </citation>
    <scope>NUCLEOTIDE SEQUENCE [LARGE SCALE GENOMIC DNA]</scope>
    <source>
        <strain evidence="1 2">L352</strain>
    </source>
</reference>
<dbReference type="Proteomes" id="UP000035462">
    <property type="component" value="Unassembled WGS sequence"/>
</dbReference>
<organism evidence="1 2">
    <name type="scientific">Aliarcobacter butzleri L352</name>
    <dbReference type="NCBI Taxonomy" id="1447260"/>
    <lineage>
        <taxon>Bacteria</taxon>
        <taxon>Pseudomonadati</taxon>
        <taxon>Campylobacterota</taxon>
        <taxon>Epsilonproteobacteria</taxon>
        <taxon>Campylobacterales</taxon>
        <taxon>Arcobacteraceae</taxon>
        <taxon>Aliarcobacter</taxon>
    </lineage>
</organism>
<dbReference type="EMBL" id="JAIT01000021">
    <property type="protein sequence ID" value="KLE06051.1"/>
    <property type="molecule type" value="Genomic_DNA"/>
</dbReference>
<accession>A0A837JE17</accession>
<name>A0A837JE17_9BACT</name>
<dbReference type="AlphaFoldDB" id="A0A837JE17"/>